<gene>
    <name evidence="1" type="ORF">CY0110_15847</name>
</gene>
<reference evidence="1 2" key="1">
    <citation type="submission" date="2007-03" db="EMBL/GenBank/DDBJ databases">
        <authorList>
            <person name="Stal L."/>
            <person name="Ferriera S."/>
            <person name="Johnson J."/>
            <person name="Kravitz S."/>
            <person name="Beeson K."/>
            <person name="Sutton G."/>
            <person name="Rogers Y.-H."/>
            <person name="Friedman R."/>
            <person name="Frazier M."/>
            <person name="Venter J.C."/>
        </authorList>
    </citation>
    <scope>NUCLEOTIDE SEQUENCE [LARGE SCALE GENOMIC DNA]</scope>
    <source>
        <strain evidence="1 2">CCY0110</strain>
    </source>
</reference>
<dbReference type="Proteomes" id="UP000003781">
    <property type="component" value="Unassembled WGS sequence"/>
</dbReference>
<comment type="caution">
    <text evidence="1">The sequence shown here is derived from an EMBL/GenBank/DDBJ whole genome shotgun (WGS) entry which is preliminary data.</text>
</comment>
<dbReference type="AlphaFoldDB" id="A3IHK1"/>
<proteinExistence type="predicted"/>
<evidence type="ECO:0000313" key="2">
    <source>
        <dbReference type="Proteomes" id="UP000003781"/>
    </source>
</evidence>
<organism evidence="1 2">
    <name type="scientific">Crocosphaera chwakensis CCY0110</name>
    <dbReference type="NCBI Taxonomy" id="391612"/>
    <lineage>
        <taxon>Bacteria</taxon>
        <taxon>Bacillati</taxon>
        <taxon>Cyanobacteriota</taxon>
        <taxon>Cyanophyceae</taxon>
        <taxon>Oscillatoriophycideae</taxon>
        <taxon>Chroococcales</taxon>
        <taxon>Aphanothecaceae</taxon>
        <taxon>Crocosphaera</taxon>
        <taxon>Crocosphaera chwakensis</taxon>
    </lineage>
</organism>
<dbReference type="EMBL" id="AAXW01000002">
    <property type="protein sequence ID" value="EAZ93283.1"/>
    <property type="molecule type" value="Genomic_DNA"/>
</dbReference>
<evidence type="ECO:0000313" key="1">
    <source>
        <dbReference type="EMBL" id="EAZ93283.1"/>
    </source>
</evidence>
<accession>A3IHK1</accession>
<protein>
    <submittedName>
        <fullName evidence="1">Uncharacterized protein</fullName>
    </submittedName>
</protein>
<sequence>MITNQRFNLLRIIRVTTQKSK</sequence>
<keyword evidence="2" id="KW-1185">Reference proteome</keyword>
<name>A3IHK1_9CHRO</name>